<name>A0A8H6QAC2_9EURO</name>
<evidence type="ECO:0000313" key="3">
    <source>
        <dbReference type="EMBL" id="KAF7170070.1"/>
    </source>
</evidence>
<dbReference type="EMBL" id="JACBAD010001842">
    <property type="protein sequence ID" value="KAF7131431.1"/>
    <property type="molecule type" value="Genomic_DNA"/>
</dbReference>
<reference evidence="3" key="1">
    <citation type="submission" date="2020-06" db="EMBL/GenBank/DDBJ databases">
        <title>Draft genome sequences of strains closely related to Aspergillus parafelis and Aspergillus hiratsukae.</title>
        <authorList>
            <person name="Dos Santos R.A.C."/>
            <person name="Rivero-Menendez O."/>
            <person name="Steenwyk J.L."/>
            <person name="Mead M.E."/>
            <person name="Goldman G.H."/>
            <person name="Alastruey-Izquierdo A."/>
            <person name="Rokas A."/>
        </authorList>
    </citation>
    <scope>NUCLEOTIDE SEQUENCE</scope>
    <source>
        <strain evidence="2">CNM-CM5793</strain>
        <strain evidence="3">CNM-CM6106</strain>
    </source>
</reference>
<feature type="region of interest" description="Disordered" evidence="1">
    <location>
        <begin position="1"/>
        <end position="49"/>
    </location>
</feature>
<dbReference type="InterPro" id="IPR042534">
    <property type="entry name" value="SAP18_sf"/>
</dbReference>
<organism evidence="3 5">
    <name type="scientific">Aspergillus hiratsukae</name>
    <dbReference type="NCBI Taxonomy" id="1194566"/>
    <lineage>
        <taxon>Eukaryota</taxon>
        <taxon>Fungi</taxon>
        <taxon>Dikarya</taxon>
        <taxon>Ascomycota</taxon>
        <taxon>Pezizomycotina</taxon>
        <taxon>Eurotiomycetes</taxon>
        <taxon>Eurotiomycetidae</taxon>
        <taxon>Eurotiales</taxon>
        <taxon>Aspergillaceae</taxon>
        <taxon>Aspergillus</taxon>
        <taxon>Aspergillus subgen. Fumigati</taxon>
    </lineage>
</organism>
<dbReference type="AlphaFoldDB" id="A0A8H6QAC2"/>
<proteinExistence type="predicted"/>
<accession>A0A8H6QAC2</accession>
<evidence type="ECO:0000313" key="5">
    <source>
        <dbReference type="Proteomes" id="UP000662466"/>
    </source>
</evidence>
<gene>
    <name evidence="2" type="ORF">CNMCM5793_004602</name>
    <name evidence="3" type="ORF">CNMCM6106_004893</name>
</gene>
<dbReference type="OrthoDB" id="440566at2759"/>
<dbReference type="InterPro" id="IPR010516">
    <property type="entry name" value="SAP18"/>
</dbReference>
<keyword evidence="4" id="KW-1185">Reference proteome</keyword>
<evidence type="ECO:0000313" key="4">
    <source>
        <dbReference type="Proteomes" id="UP000630445"/>
    </source>
</evidence>
<feature type="compositionally biased region" description="Basic and acidic residues" evidence="1">
    <location>
        <begin position="1"/>
        <end position="11"/>
    </location>
</feature>
<evidence type="ECO:0000256" key="1">
    <source>
        <dbReference type="SAM" id="MobiDB-lite"/>
    </source>
</evidence>
<sequence length="151" mass="15665">MGSDARGRYMSKDMGSVIVGPKDSPYRGENDAENGGGAAAGPRGLRLQGNDADKTLQDWRFVVGDYVDCAILPPLEDGSVAPPLITGRGAVSGTVGGGMRAFRDPGFGRPGRGRGGGDRIPSGDWRRGEKLPDGGGRNYGGGSGRRGWAPY</sequence>
<comment type="caution">
    <text evidence="3">The sequence shown here is derived from an EMBL/GenBank/DDBJ whole genome shotgun (WGS) entry which is preliminary data.</text>
</comment>
<evidence type="ECO:0000313" key="2">
    <source>
        <dbReference type="EMBL" id="KAF7131431.1"/>
    </source>
</evidence>
<dbReference type="Proteomes" id="UP000662466">
    <property type="component" value="Unassembled WGS sequence"/>
</dbReference>
<dbReference type="Pfam" id="PF06487">
    <property type="entry name" value="SAP18"/>
    <property type="match status" value="1"/>
</dbReference>
<protein>
    <submittedName>
        <fullName evidence="3">Uncharacterized protein</fullName>
    </submittedName>
</protein>
<feature type="region of interest" description="Disordered" evidence="1">
    <location>
        <begin position="89"/>
        <end position="151"/>
    </location>
</feature>
<dbReference type="EMBL" id="JACBAF010002007">
    <property type="protein sequence ID" value="KAF7170070.1"/>
    <property type="molecule type" value="Genomic_DNA"/>
</dbReference>
<dbReference type="Gene3D" id="3.10.20.550">
    <property type="entry name" value="ASAP complex, SAP18 subunit"/>
    <property type="match status" value="1"/>
</dbReference>
<feature type="compositionally biased region" description="Gly residues" evidence="1">
    <location>
        <begin position="133"/>
        <end position="145"/>
    </location>
</feature>
<dbReference type="Proteomes" id="UP000630445">
    <property type="component" value="Unassembled WGS sequence"/>
</dbReference>